<organism evidence="3 4">
    <name type="scientific">Paraconexibacter algicola</name>
    <dbReference type="NCBI Taxonomy" id="2133960"/>
    <lineage>
        <taxon>Bacteria</taxon>
        <taxon>Bacillati</taxon>
        <taxon>Actinomycetota</taxon>
        <taxon>Thermoleophilia</taxon>
        <taxon>Solirubrobacterales</taxon>
        <taxon>Paraconexibacteraceae</taxon>
        <taxon>Paraconexibacter</taxon>
    </lineage>
</organism>
<evidence type="ECO:0000259" key="2">
    <source>
        <dbReference type="Pfam" id="PF13581"/>
    </source>
</evidence>
<proteinExistence type="predicted"/>
<dbReference type="InterPro" id="IPR036890">
    <property type="entry name" value="HATPase_C_sf"/>
</dbReference>
<gene>
    <name evidence="3" type="ORF">C7Y72_21155</name>
</gene>
<comment type="caution">
    <text evidence="3">The sequence shown here is derived from an EMBL/GenBank/DDBJ whole genome shotgun (WGS) entry which is preliminary data.</text>
</comment>
<feature type="domain" description="Histidine kinase/HSP90-like ATPase" evidence="2">
    <location>
        <begin position="4"/>
        <end position="119"/>
    </location>
</feature>
<dbReference type="GO" id="GO:0004674">
    <property type="term" value="F:protein serine/threonine kinase activity"/>
    <property type="evidence" value="ECO:0007669"/>
    <property type="project" value="UniProtKB-KW"/>
</dbReference>
<dbReference type="Proteomes" id="UP000240739">
    <property type="component" value="Unassembled WGS sequence"/>
</dbReference>
<dbReference type="RefSeq" id="WP_107571203.1">
    <property type="nucleotide sequence ID" value="NZ_PYYB01000005.1"/>
</dbReference>
<sequence>MRLRAVPENVPVVRHALGGMAATRGADKRTRGAIALAVTEAVANVVVHAYTDHTDSVGLMEVHATADADEIDVVIRDEGGGLRPDSPGAGLGAGLRLIGAMAQRFDITRRDGATEVHMAFSLHPAQLAA</sequence>
<keyword evidence="1" id="KW-0418">Kinase</keyword>
<dbReference type="AlphaFoldDB" id="A0A2T4UBJ9"/>
<name>A0A2T4UBJ9_9ACTN</name>
<keyword evidence="4" id="KW-1185">Reference proteome</keyword>
<keyword evidence="1" id="KW-0723">Serine/threonine-protein kinase</keyword>
<dbReference type="InterPro" id="IPR003594">
    <property type="entry name" value="HATPase_dom"/>
</dbReference>
<keyword evidence="1" id="KW-0808">Transferase</keyword>
<dbReference type="Gene3D" id="3.30.565.10">
    <property type="entry name" value="Histidine kinase-like ATPase, C-terminal domain"/>
    <property type="match status" value="1"/>
</dbReference>
<dbReference type="PANTHER" id="PTHR35526:SF3">
    <property type="entry name" value="ANTI-SIGMA-F FACTOR RSBW"/>
    <property type="match status" value="1"/>
</dbReference>
<dbReference type="EMBL" id="PYYB01000005">
    <property type="protein sequence ID" value="PTL54261.1"/>
    <property type="molecule type" value="Genomic_DNA"/>
</dbReference>
<reference evidence="3 4" key="1">
    <citation type="submission" date="2018-03" db="EMBL/GenBank/DDBJ databases">
        <title>Aquarubrobacter algicola gen. nov., sp. nov., a novel actinobacterium isolated from shallow eutrophic lake during the end of cyanobacterial harmful algal blooms.</title>
        <authorList>
            <person name="Chun S.J."/>
        </authorList>
    </citation>
    <scope>NUCLEOTIDE SEQUENCE [LARGE SCALE GENOMIC DNA]</scope>
    <source>
        <strain evidence="3 4">Seoho-28</strain>
    </source>
</reference>
<dbReference type="InterPro" id="IPR050267">
    <property type="entry name" value="Anti-sigma-factor_SerPK"/>
</dbReference>
<dbReference type="CDD" id="cd16936">
    <property type="entry name" value="HATPase_RsbW-like"/>
    <property type="match status" value="1"/>
</dbReference>
<evidence type="ECO:0000313" key="3">
    <source>
        <dbReference type="EMBL" id="PTL54261.1"/>
    </source>
</evidence>
<dbReference type="PANTHER" id="PTHR35526">
    <property type="entry name" value="ANTI-SIGMA-F FACTOR RSBW-RELATED"/>
    <property type="match status" value="1"/>
</dbReference>
<accession>A0A2T4UBJ9</accession>
<dbReference type="Pfam" id="PF13581">
    <property type="entry name" value="HATPase_c_2"/>
    <property type="match status" value="1"/>
</dbReference>
<evidence type="ECO:0000313" key="4">
    <source>
        <dbReference type="Proteomes" id="UP000240739"/>
    </source>
</evidence>
<protein>
    <recommendedName>
        <fullName evidence="2">Histidine kinase/HSP90-like ATPase domain-containing protein</fullName>
    </recommendedName>
</protein>
<dbReference type="SUPFAM" id="SSF55874">
    <property type="entry name" value="ATPase domain of HSP90 chaperone/DNA topoisomerase II/histidine kinase"/>
    <property type="match status" value="1"/>
</dbReference>
<evidence type="ECO:0000256" key="1">
    <source>
        <dbReference type="ARBA" id="ARBA00022527"/>
    </source>
</evidence>